<protein>
    <submittedName>
        <fullName evidence="2">Negative regulator of sigma-B (Phosphoserine phosphatase)</fullName>
    </submittedName>
</protein>
<gene>
    <name evidence="2" type="ORF">SAMN05421734_10514</name>
</gene>
<feature type="domain" description="PPM-type phosphatase" evidence="1">
    <location>
        <begin position="6"/>
        <end position="196"/>
    </location>
</feature>
<organism evidence="2 3">
    <name type="scientific">Pelagirhabdus alkalitolerans</name>
    <dbReference type="NCBI Taxonomy" id="1612202"/>
    <lineage>
        <taxon>Bacteria</taxon>
        <taxon>Bacillati</taxon>
        <taxon>Bacillota</taxon>
        <taxon>Bacilli</taxon>
        <taxon>Bacillales</taxon>
        <taxon>Bacillaceae</taxon>
        <taxon>Pelagirhabdus</taxon>
    </lineage>
</organism>
<dbReference type="AlphaFoldDB" id="A0A1G6JDT3"/>
<dbReference type="InterPro" id="IPR036457">
    <property type="entry name" value="PPM-type-like_dom_sf"/>
</dbReference>
<dbReference type="SMART" id="SM00331">
    <property type="entry name" value="PP2C_SIG"/>
    <property type="match status" value="1"/>
</dbReference>
<evidence type="ECO:0000313" key="3">
    <source>
        <dbReference type="Proteomes" id="UP000242949"/>
    </source>
</evidence>
<dbReference type="OrthoDB" id="1090916at2"/>
<dbReference type="RefSeq" id="WP_090795317.1">
    <property type="nucleotide sequence ID" value="NZ_FMYI01000005.1"/>
</dbReference>
<dbReference type="PANTHER" id="PTHR35801">
    <property type="entry name" value="PHOSPHOSERINE PHOSPHATASE RSBX"/>
    <property type="match status" value="1"/>
</dbReference>
<dbReference type="Pfam" id="PF07228">
    <property type="entry name" value="SpoIIE"/>
    <property type="match status" value="1"/>
</dbReference>
<dbReference type="EMBL" id="FMYI01000005">
    <property type="protein sequence ID" value="SDC16849.1"/>
    <property type="molecule type" value="Genomic_DNA"/>
</dbReference>
<dbReference type="Gene3D" id="3.60.40.10">
    <property type="entry name" value="PPM-type phosphatase domain"/>
    <property type="match status" value="1"/>
</dbReference>
<evidence type="ECO:0000259" key="1">
    <source>
        <dbReference type="SMART" id="SM00331"/>
    </source>
</evidence>
<dbReference type="PANTHER" id="PTHR35801:SF1">
    <property type="entry name" value="PHOSPHOSERINE PHOSPHATASE RSBX"/>
    <property type="match status" value="1"/>
</dbReference>
<keyword evidence="3" id="KW-1185">Reference proteome</keyword>
<reference evidence="3" key="1">
    <citation type="submission" date="2016-09" db="EMBL/GenBank/DDBJ databases">
        <authorList>
            <person name="Varghese N."/>
            <person name="Submissions S."/>
        </authorList>
    </citation>
    <scope>NUCLEOTIDE SEQUENCE [LARGE SCALE GENOMIC DNA]</scope>
    <source>
        <strain evidence="3">S5</strain>
    </source>
</reference>
<dbReference type="Proteomes" id="UP000242949">
    <property type="component" value="Unassembled WGS sequence"/>
</dbReference>
<dbReference type="SUPFAM" id="SSF81606">
    <property type="entry name" value="PP2C-like"/>
    <property type="match status" value="1"/>
</dbReference>
<dbReference type="STRING" id="1612202.SAMN05421734_10514"/>
<accession>A0A1G6JDT3</accession>
<dbReference type="InterPro" id="IPR039248">
    <property type="entry name" value="Ptase_RsbX"/>
</dbReference>
<proteinExistence type="predicted"/>
<sequence>MQTPKHVEVSVYQKAKAGNYYCGDSYYYYEDEDFFICALADGLGSGEMAHASSKAVMDTFKENPYMSTKEMVKASNEALVKKRGVVLGVLKLDYRSQRYTYASIGNIGLMMINSDTVKTRNIPVSGYLGGYSRQMKEESEPLKEGTIFALFSDGVVSRDLSHDLFKKSHVDDITDAFKEQMVQKRDDDTTLIVIKY</sequence>
<evidence type="ECO:0000313" key="2">
    <source>
        <dbReference type="EMBL" id="SDC16849.1"/>
    </source>
</evidence>
<dbReference type="InterPro" id="IPR001932">
    <property type="entry name" value="PPM-type_phosphatase-like_dom"/>
</dbReference>
<name>A0A1G6JDT3_9BACI</name>